<keyword evidence="11" id="KW-1185">Reference proteome</keyword>
<dbReference type="InterPro" id="IPR029062">
    <property type="entry name" value="Class_I_gatase-like"/>
</dbReference>
<sequence>MPIKIPDNLPAAGILQNENIFIMNELQAFHQDIRPLRIIILNLMPTKIATETQLLRILSNSPLQLEVSFLHLQTHIAKNTPSSHLSMFYQNFDDIKDQKFDGLIITGAPVEHLEFEQVDYWDELKQVMNWKISHITSTLHICWGAQAALYYHYGIQKYALSKKLSGIYAHTVSKQNTKLLRGFDDLFHAPHSRYTDIHRKDVERISELEILSESEEAGIYIIGSRDGRQVFVTGHSEYDLLTLKEEYIRDKKRGISTLLPEHYFPHDDPNQEPIQTWRAHANLLFANWLNYYVYQETPYKLNSND</sequence>
<comment type="pathway">
    <text evidence="8">Amino-acid biosynthesis; L-methionine biosynthesis via de novo pathway; O-acetyl-L-homoserine from L-homoserine: step 1/1.</text>
</comment>
<dbReference type="InterPro" id="IPR033752">
    <property type="entry name" value="MetA_family"/>
</dbReference>
<keyword evidence="2 8" id="KW-0963">Cytoplasm</keyword>
<comment type="similarity">
    <text evidence="8">Belongs to the MetA family.</text>
</comment>
<dbReference type="NCBIfam" id="TIGR01001">
    <property type="entry name" value="metA"/>
    <property type="match status" value="1"/>
</dbReference>
<feature type="binding site" evidence="8">
    <location>
        <position position="249"/>
    </location>
    <ligand>
        <name>substrate</name>
    </ligand>
</feature>
<accession>A0A6I4W487</accession>
<evidence type="ECO:0000256" key="6">
    <source>
        <dbReference type="ARBA" id="ARBA00023315"/>
    </source>
</evidence>
<dbReference type="Proteomes" id="UP000430692">
    <property type="component" value="Unassembled WGS sequence"/>
</dbReference>
<feature type="active site" evidence="8">
    <location>
        <position position="237"/>
    </location>
</feature>
<gene>
    <name evidence="10" type="primary">metA</name>
    <name evidence="8" type="synonym">metAA</name>
    <name evidence="10" type="ORF">GSM42_18075</name>
</gene>
<name>A0A6I4W487_9BACL</name>
<dbReference type="InterPro" id="IPR005697">
    <property type="entry name" value="HST_MetA"/>
</dbReference>
<keyword evidence="4 8" id="KW-0808">Transferase</keyword>
<dbReference type="SUPFAM" id="SSF52317">
    <property type="entry name" value="Class I glutamine amidotransferase-like"/>
    <property type="match status" value="1"/>
</dbReference>
<comment type="caution">
    <text evidence="10">The sequence shown here is derived from an EMBL/GenBank/DDBJ whole genome shotgun (WGS) entry which is preliminary data.</text>
</comment>
<comment type="catalytic activity">
    <reaction evidence="7 8">
        <text>L-homoserine + acetyl-CoA = O-acetyl-L-homoserine + CoA</text>
        <dbReference type="Rhea" id="RHEA:13701"/>
        <dbReference type="ChEBI" id="CHEBI:57287"/>
        <dbReference type="ChEBI" id="CHEBI:57288"/>
        <dbReference type="ChEBI" id="CHEBI:57476"/>
        <dbReference type="ChEBI" id="CHEBI:57716"/>
        <dbReference type="EC" id="2.3.1.31"/>
    </reaction>
</comment>
<dbReference type="PANTHER" id="PTHR20919:SF0">
    <property type="entry name" value="HOMOSERINE O-SUCCINYLTRANSFERASE"/>
    <property type="match status" value="1"/>
</dbReference>
<comment type="function">
    <text evidence="8">Transfers an acetyl group from acetyl-CoA to L-homoserine, forming acetyl-L-homoserine.</text>
</comment>
<dbReference type="PIRSF" id="PIRSF000450">
    <property type="entry name" value="H_ser_succinyltr"/>
    <property type="match status" value="1"/>
</dbReference>
<dbReference type="HAMAP" id="MF_00295">
    <property type="entry name" value="MetA_acyltransf"/>
    <property type="match status" value="1"/>
</dbReference>
<dbReference type="UniPathway" id="UPA00051">
    <property type="reaction ID" value="UER00074"/>
</dbReference>
<evidence type="ECO:0000313" key="10">
    <source>
        <dbReference type="EMBL" id="MXQ55594.1"/>
    </source>
</evidence>
<feature type="site" description="Important for substrate specificity" evidence="8">
    <location>
        <position position="192"/>
    </location>
</feature>
<feature type="binding site" evidence="8">
    <location>
        <position position="192"/>
    </location>
    <ligand>
        <name>substrate</name>
    </ligand>
</feature>
<feature type="binding site" evidence="8">
    <location>
        <position position="163"/>
    </location>
    <ligand>
        <name>substrate</name>
    </ligand>
</feature>
<dbReference type="Gene3D" id="3.40.50.880">
    <property type="match status" value="1"/>
</dbReference>
<evidence type="ECO:0000313" key="11">
    <source>
        <dbReference type="Proteomes" id="UP000430692"/>
    </source>
</evidence>
<dbReference type="GO" id="GO:0004414">
    <property type="term" value="F:homoserine O-acetyltransferase activity"/>
    <property type="evidence" value="ECO:0007669"/>
    <property type="project" value="UniProtKB-EC"/>
</dbReference>
<evidence type="ECO:0000256" key="8">
    <source>
        <dbReference type="HAMAP-Rule" id="MF_00295"/>
    </source>
</evidence>
<evidence type="ECO:0000256" key="7">
    <source>
        <dbReference type="ARBA" id="ARBA00049043"/>
    </source>
</evidence>
<dbReference type="Pfam" id="PF04204">
    <property type="entry name" value="HTS"/>
    <property type="match status" value="1"/>
</dbReference>
<evidence type="ECO:0000256" key="1">
    <source>
        <dbReference type="ARBA" id="ARBA00004496"/>
    </source>
</evidence>
<evidence type="ECO:0000256" key="2">
    <source>
        <dbReference type="ARBA" id="ARBA00022490"/>
    </source>
</evidence>
<dbReference type="FunFam" id="3.40.50.880:FF:000004">
    <property type="entry name" value="Homoserine O-succinyltransferase"/>
    <property type="match status" value="1"/>
</dbReference>
<keyword evidence="3 8" id="KW-0028">Amino-acid biosynthesis</keyword>
<feature type="active site" description="Acyl-thioester intermediate" evidence="8 9">
    <location>
        <position position="142"/>
    </location>
</feature>
<protein>
    <recommendedName>
        <fullName evidence="8">Homoserine O-acetyltransferase</fullName>
        <shortName evidence="8">HAT</shortName>
        <ecNumber evidence="8">2.3.1.31</ecNumber>
    </recommendedName>
    <alternativeName>
        <fullName evidence="8">Homoserine transacetylase</fullName>
        <shortName evidence="8">HTA</shortName>
    </alternativeName>
</protein>
<evidence type="ECO:0000256" key="5">
    <source>
        <dbReference type="ARBA" id="ARBA00023167"/>
    </source>
</evidence>
<dbReference type="RefSeq" id="WP_160802945.1">
    <property type="nucleotide sequence ID" value="NZ_WUUL01000016.1"/>
</dbReference>
<evidence type="ECO:0000256" key="4">
    <source>
        <dbReference type="ARBA" id="ARBA00022679"/>
    </source>
</evidence>
<dbReference type="CDD" id="cd03131">
    <property type="entry name" value="GATase1_HTS"/>
    <property type="match status" value="1"/>
</dbReference>
<evidence type="ECO:0000256" key="3">
    <source>
        <dbReference type="ARBA" id="ARBA00022605"/>
    </source>
</evidence>
<feature type="site" description="Important for acyl-CoA specificity" evidence="8">
    <location>
        <position position="111"/>
    </location>
</feature>
<keyword evidence="6 8" id="KW-0012">Acyltransferase</keyword>
<dbReference type="EMBL" id="WUUL01000016">
    <property type="protein sequence ID" value="MXQ55594.1"/>
    <property type="molecule type" value="Genomic_DNA"/>
</dbReference>
<feature type="active site" description="Proton acceptor" evidence="8">
    <location>
        <position position="235"/>
    </location>
</feature>
<proteinExistence type="inferred from homology"/>
<comment type="caution">
    <text evidence="8">Lacks conserved residue(s) required for the propagation of feature annotation.</text>
</comment>
<comment type="subcellular location">
    <subcellularLocation>
        <location evidence="1 8">Cytoplasm</location>
    </subcellularLocation>
</comment>
<dbReference type="EC" id="2.3.1.31" evidence="8"/>
<dbReference type="GO" id="GO:0008899">
    <property type="term" value="F:homoserine O-succinyltransferase activity"/>
    <property type="evidence" value="ECO:0007669"/>
    <property type="project" value="UniProtKB-UniRule"/>
</dbReference>
<organism evidence="10 11">
    <name type="scientific">Shimazuella alba</name>
    <dbReference type="NCBI Taxonomy" id="2690964"/>
    <lineage>
        <taxon>Bacteria</taxon>
        <taxon>Bacillati</taxon>
        <taxon>Bacillota</taxon>
        <taxon>Bacilli</taxon>
        <taxon>Bacillales</taxon>
        <taxon>Thermoactinomycetaceae</taxon>
        <taxon>Shimazuella</taxon>
    </lineage>
</organism>
<dbReference type="PANTHER" id="PTHR20919">
    <property type="entry name" value="HOMOSERINE O-SUCCINYLTRANSFERASE"/>
    <property type="match status" value="1"/>
</dbReference>
<dbReference type="GO" id="GO:0019281">
    <property type="term" value="P:L-methionine biosynthetic process from homoserine via O-succinyl-L-homoserine and cystathionine"/>
    <property type="evidence" value="ECO:0007669"/>
    <property type="project" value="InterPro"/>
</dbReference>
<keyword evidence="5 8" id="KW-0486">Methionine biosynthesis</keyword>
<dbReference type="GO" id="GO:0005737">
    <property type="term" value="C:cytoplasm"/>
    <property type="evidence" value="ECO:0007669"/>
    <property type="project" value="UniProtKB-SubCell"/>
</dbReference>
<dbReference type="AlphaFoldDB" id="A0A6I4W487"/>
<evidence type="ECO:0000256" key="9">
    <source>
        <dbReference type="PIRSR" id="PIRSR000450-1"/>
    </source>
</evidence>
<reference evidence="10 11" key="1">
    <citation type="submission" date="2019-12" db="EMBL/GenBank/DDBJ databases">
        <title>Whole-genome analyses of novel actinobacteria.</title>
        <authorList>
            <person name="Sahin N."/>
            <person name="Saygin H."/>
        </authorList>
    </citation>
    <scope>NUCLEOTIDE SEQUENCE [LARGE SCALE GENOMIC DNA]</scope>
    <source>
        <strain evidence="10 11">KC615</strain>
    </source>
</reference>